<evidence type="ECO:0000256" key="5">
    <source>
        <dbReference type="RuleBase" id="RU000382"/>
    </source>
</evidence>
<gene>
    <name evidence="6" type="ORF">UV02_C0014G0006</name>
</gene>
<dbReference type="Proteomes" id="UP000034516">
    <property type="component" value="Unassembled WGS sequence"/>
</dbReference>
<evidence type="ECO:0000256" key="1">
    <source>
        <dbReference type="ARBA" id="ARBA00001933"/>
    </source>
</evidence>
<dbReference type="EMBL" id="LCCW01000014">
    <property type="protein sequence ID" value="KKS42440.1"/>
    <property type="molecule type" value="Genomic_DNA"/>
</dbReference>
<dbReference type="GO" id="GO:0016830">
    <property type="term" value="F:carbon-carbon lyase activity"/>
    <property type="evidence" value="ECO:0007669"/>
    <property type="project" value="InterPro"/>
</dbReference>
<dbReference type="PANTHER" id="PTHR42735:SF6">
    <property type="entry name" value="SPHINGOSINE-1-PHOSPHATE LYASE 1"/>
    <property type="match status" value="1"/>
</dbReference>
<evidence type="ECO:0000256" key="3">
    <source>
        <dbReference type="ARBA" id="ARBA00023239"/>
    </source>
</evidence>
<evidence type="ECO:0000256" key="4">
    <source>
        <dbReference type="PIRSR" id="PIRSR602129-50"/>
    </source>
</evidence>
<dbReference type="InterPro" id="IPR015424">
    <property type="entry name" value="PyrdxlP-dep_Trfase"/>
</dbReference>
<proteinExistence type="inferred from homology"/>
<keyword evidence="2 4" id="KW-0663">Pyridoxal phosphate</keyword>
<dbReference type="InterPro" id="IPR002129">
    <property type="entry name" value="PyrdxlP-dep_de-COase"/>
</dbReference>
<protein>
    <submittedName>
        <fullName evidence="6">L-tyrosine decarboxylase</fullName>
    </submittedName>
</protein>
<organism evidence="6 7">
    <name type="scientific">Candidatus Kuenenbacteria bacterium GW2011_GWA2_42_15</name>
    <dbReference type="NCBI Taxonomy" id="1618677"/>
    <lineage>
        <taxon>Bacteria</taxon>
        <taxon>Candidatus Kueneniibacteriota</taxon>
    </lineage>
</organism>
<evidence type="ECO:0000313" key="7">
    <source>
        <dbReference type="Proteomes" id="UP000034516"/>
    </source>
</evidence>
<accession>A0A0G0Z0Y9</accession>
<evidence type="ECO:0000256" key="2">
    <source>
        <dbReference type="ARBA" id="ARBA00022898"/>
    </source>
</evidence>
<dbReference type="Gene3D" id="3.40.640.10">
    <property type="entry name" value="Type I PLP-dependent aspartate aminotransferase-like (Major domain)"/>
    <property type="match status" value="1"/>
</dbReference>
<feature type="modified residue" description="N6-(pyridoxal phosphate)lysine" evidence="4">
    <location>
        <position position="298"/>
    </location>
</feature>
<dbReference type="InterPro" id="IPR015421">
    <property type="entry name" value="PyrdxlP-dep_Trfase_major"/>
</dbReference>
<dbReference type="InterPro" id="IPR050477">
    <property type="entry name" value="GrpII_AminoAcid_Decarb"/>
</dbReference>
<sequence length="469" mass="52085">MRGLQTSRVGGLPSWPNDGLNKEQIMKTLNLARDENLNYDNELTVSFPGTKPLPISLEAFHMFAAEHANNICTHTSGESEKGFKGTQILEKIVIKMMAELAGAREDEVDGYISSGGNESNIWSMFLGREYLNDTAGAGPIAILTSHLAHYSIRKAAVINGLARDEWFTCQHCSERFKEDVRHTYAASKDYSGLHLLATDRDGKLNVEHLRKTILAAIKCGIRKFIIIASEGNVMTGAIDETAEIGAVIKSCQAEFPDIHFFLHVDSAFGGFVIPFLYPEKLFAFKVPQVCSYSVDPHKTGLTPYPAGTLIYRRDERNFRKYLGVQMGYVPGETDGTLCGSRPGASAAACYAAIQSLGLNGYRQIAEQCYDNTLYATEQIGKLGSLTMTTPEINQFAISHAADINFQFSKEFEMKIKLSGHRLPINICSPREHVKTWYKIIFMPHFTKTKVDQFISLLKQELATAKKGRG</sequence>
<reference evidence="6 7" key="1">
    <citation type="journal article" date="2015" name="Nature">
        <title>rRNA introns, odd ribosomes, and small enigmatic genomes across a large radiation of phyla.</title>
        <authorList>
            <person name="Brown C.T."/>
            <person name="Hug L.A."/>
            <person name="Thomas B.C."/>
            <person name="Sharon I."/>
            <person name="Castelle C.J."/>
            <person name="Singh A."/>
            <person name="Wilkins M.J."/>
            <person name="Williams K.H."/>
            <person name="Banfield J.F."/>
        </authorList>
    </citation>
    <scope>NUCLEOTIDE SEQUENCE [LARGE SCALE GENOMIC DNA]</scope>
</reference>
<name>A0A0G0Z0Y9_9BACT</name>
<dbReference type="AlphaFoldDB" id="A0A0G0Z0Y9"/>
<comment type="similarity">
    <text evidence="5">Belongs to the group II decarboxylase family.</text>
</comment>
<comment type="cofactor">
    <cofactor evidence="1 4 5">
        <name>pyridoxal 5'-phosphate</name>
        <dbReference type="ChEBI" id="CHEBI:597326"/>
    </cofactor>
</comment>
<comment type="caution">
    <text evidence="6">The sequence shown here is derived from an EMBL/GenBank/DDBJ whole genome shotgun (WGS) entry which is preliminary data.</text>
</comment>
<dbReference type="SUPFAM" id="SSF53383">
    <property type="entry name" value="PLP-dependent transferases"/>
    <property type="match status" value="1"/>
</dbReference>
<dbReference type="Pfam" id="PF00282">
    <property type="entry name" value="Pyridoxal_deC"/>
    <property type="match status" value="1"/>
</dbReference>
<dbReference type="GO" id="GO:0019752">
    <property type="term" value="P:carboxylic acid metabolic process"/>
    <property type="evidence" value="ECO:0007669"/>
    <property type="project" value="InterPro"/>
</dbReference>
<dbReference type="GO" id="GO:0030170">
    <property type="term" value="F:pyridoxal phosphate binding"/>
    <property type="evidence" value="ECO:0007669"/>
    <property type="project" value="InterPro"/>
</dbReference>
<dbReference type="PANTHER" id="PTHR42735">
    <property type="match status" value="1"/>
</dbReference>
<evidence type="ECO:0000313" key="6">
    <source>
        <dbReference type="EMBL" id="KKS42440.1"/>
    </source>
</evidence>
<keyword evidence="3 5" id="KW-0456">Lyase</keyword>